<sequence>MSDPAQRKEAVVTHFVEVEAVTKSFGKVRALDDVSLQVPRGTVCGLLGHNGAGKTTLVNVLTTLVAPTSGRARVAGLDVQRDAVALRSRIGLTGQFASVDEQLSGFRNLILIARLLGASTKAAKARADELLTAFGLREAAARPAKTYSGGMRRRLDLAASLVGYPDVIFLDEPTTGLDPAARIAMWEIVEQLVRDGSTVLLTTQMLDEADRLADKIVVLAQGKVIAAGTAASLKAQVGKRTVTVTLAGAADSGRAEEAVRRAGMVPRMSGVDEQAGLVLTVPVEKSTDLARVVRVLDEAAIEPVELALVDPRLDDVYLALSAGSRPDVPAAGHREALTP</sequence>
<evidence type="ECO:0000313" key="12">
    <source>
        <dbReference type="Proteomes" id="UP000182740"/>
    </source>
</evidence>
<keyword evidence="8" id="KW-0046">Antibiotic resistance</keyword>
<dbReference type="NCBIfam" id="TIGR01188">
    <property type="entry name" value="drrA"/>
    <property type="match status" value="1"/>
</dbReference>
<dbReference type="GO" id="GO:0016887">
    <property type="term" value="F:ATP hydrolysis activity"/>
    <property type="evidence" value="ECO:0007669"/>
    <property type="project" value="InterPro"/>
</dbReference>
<dbReference type="PANTHER" id="PTHR42711:SF19">
    <property type="entry name" value="DOXORUBICIN RESISTANCE ATP-BINDING PROTEIN DRRA"/>
    <property type="match status" value="1"/>
</dbReference>
<dbReference type="GO" id="GO:0005886">
    <property type="term" value="C:plasma membrane"/>
    <property type="evidence" value="ECO:0007669"/>
    <property type="project" value="UniProtKB-SubCell"/>
</dbReference>
<dbReference type="EMBL" id="FPJG01000006">
    <property type="protein sequence ID" value="SFW75784.1"/>
    <property type="molecule type" value="Genomic_DNA"/>
</dbReference>
<evidence type="ECO:0000256" key="4">
    <source>
        <dbReference type="ARBA" id="ARBA00022741"/>
    </source>
</evidence>
<accession>A0A1K1RUF1</accession>
<evidence type="ECO:0000256" key="5">
    <source>
        <dbReference type="ARBA" id="ARBA00022840"/>
    </source>
</evidence>
<dbReference type="PROSITE" id="PS00211">
    <property type="entry name" value="ABC_TRANSPORTER_1"/>
    <property type="match status" value="1"/>
</dbReference>
<evidence type="ECO:0000256" key="3">
    <source>
        <dbReference type="ARBA" id="ARBA00022475"/>
    </source>
</evidence>
<evidence type="ECO:0000256" key="7">
    <source>
        <dbReference type="ARBA" id="ARBA00023136"/>
    </source>
</evidence>
<evidence type="ECO:0000259" key="10">
    <source>
        <dbReference type="PROSITE" id="PS50893"/>
    </source>
</evidence>
<dbReference type="Pfam" id="PF00005">
    <property type="entry name" value="ABC_tran"/>
    <property type="match status" value="1"/>
</dbReference>
<proteinExistence type="inferred from homology"/>
<dbReference type="GO" id="GO:0005524">
    <property type="term" value="F:ATP binding"/>
    <property type="evidence" value="ECO:0007669"/>
    <property type="project" value="UniProtKB-KW"/>
</dbReference>
<dbReference type="SMART" id="SM00382">
    <property type="entry name" value="AAA"/>
    <property type="match status" value="1"/>
</dbReference>
<dbReference type="PANTHER" id="PTHR42711">
    <property type="entry name" value="ABC TRANSPORTER ATP-BINDING PROTEIN"/>
    <property type="match status" value="1"/>
</dbReference>
<keyword evidence="5 11" id="KW-0067">ATP-binding</keyword>
<dbReference type="InterPro" id="IPR027417">
    <property type="entry name" value="P-loop_NTPase"/>
</dbReference>
<keyword evidence="4" id="KW-0547">Nucleotide-binding</keyword>
<dbReference type="GO" id="GO:0043215">
    <property type="term" value="P:daunorubicin transport"/>
    <property type="evidence" value="ECO:0007669"/>
    <property type="project" value="InterPro"/>
</dbReference>
<dbReference type="GO" id="GO:1900753">
    <property type="term" value="P:doxorubicin transport"/>
    <property type="evidence" value="ECO:0007669"/>
    <property type="project" value="InterPro"/>
</dbReference>
<keyword evidence="7" id="KW-0472">Membrane</keyword>
<keyword evidence="12" id="KW-1185">Reference proteome</keyword>
<evidence type="ECO:0000256" key="8">
    <source>
        <dbReference type="ARBA" id="ARBA00023251"/>
    </source>
</evidence>
<evidence type="ECO:0000256" key="9">
    <source>
        <dbReference type="ARBA" id="ARBA00049985"/>
    </source>
</evidence>
<gene>
    <name evidence="11" type="ORF">SAMN04489730_3989</name>
</gene>
<keyword evidence="2" id="KW-0813">Transport</keyword>
<reference evidence="12" key="1">
    <citation type="submission" date="2016-11" db="EMBL/GenBank/DDBJ databases">
        <authorList>
            <person name="Varghese N."/>
            <person name="Submissions S."/>
        </authorList>
    </citation>
    <scope>NUCLEOTIDE SEQUENCE [LARGE SCALE GENOMIC DNA]</scope>
    <source>
        <strain evidence="12">DSM 44671</strain>
    </source>
</reference>
<keyword evidence="3" id="KW-1003">Cell membrane</keyword>
<dbReference type="Gene3D" id="3.40.50.300">
    <property type="entry name" value="P-loop containing nucleotide triphosphate hydrolases"/>
    <property type="match status" value="1"/>
</dbReference>
<dbReference type="InterPro" id="IPR050763">
    <property type="entry name" value="ABC_transporter_ATP-binding"/>
</dbReference>
<protein>
    <submittedName>
        <fullName evidence="11">ABC-2 type transport system ATP-binding protein</fullName>
    </submittedName>
</protein>
<dbReference type="PROSITE" id="PS50893">
    <property type="entry name" value="ABC_TRANSPORTER_2"/>
    <property type="match status" value="1"/>
</dbReference>
<dbReference type="OrthoDB" id="9804819at2"/>
<feature type="domain" description="ABC transporter" evidence="10">
    <location>
        <begin position="16"/>
        <end position="246"/>
    </location>
</feature>
<dbReference type="InterPro" id="IPR005894">
    <property type="entry name" value="DrrA"/>
</dbReference>
<dbReference type="InterPro" id="IPR003593">
    <property type="entry name" value="AAA+_ATPase"/>
</dbReference>
<evidence type="ECO:0000256" key="2">
    <source>
        <dbReference type="ARBA" id="ARBA00022448"/>
    </source>
</evidence>
<organism evidence="11 12">
    <name type="scientific">Amycolatopsis australiensis</name>
    <dbReference type="NCBI Taxonomy" id="546364"/>
    <lineage>
        <taxon>Bacteria</taxon>
        <taxon>Bacillati</taxon>
        <taxon>Actinomycetota</taxon>
        <taxon>Actinomycetes</taxon>
        <taxon>Pseudonocardiales</taxon>
        <taxon>Pseudonocardiaceae</taxon>
        <taxon>Amycolatopsis</taxon>
    </lineage>
</organism>
<comment type="similarity">
    <text evidence="9">Belongs to the ABC transporter superfamily. Drug exporter-1 (DrugE1) (TC 3.A.1.105) family.</text>
</comment>
<keyword evidence="6" id="KW-1278">Translocase</keyword>
<dbReference type="STRING" id="546364.SAMN04489730_3989"/>
<evidence type="ECO:0000256" key="6">
    <source>
        <dbReference type="ARBA" id="ARBA00022967"/>
    </source>
</evidence>
<dbReference type="AlphaFoldDB" id="A0A1K1RUF1"/>
<dbReference type="InterPro" id="IPR003439">
    <property type="entry name" value="ABC_transporter-like_ATP-bd"/>
</dbReference>
<dbReference type="GO" id="GO:0046677">
    <property type="term" value="P:response to antibiotic"/>
    <property type="evidence" value="ECO:0007669"/>
    <property type="project" value="UniProtKB-KW"/>
</dbReference>
<evidence type="ECO:0000313" key="11">
    <source>
        <dbReference type="EMBL" id="SFW75784.1"/>
    </source>
</evidence>
<dbReference type="SUPFAM" id="SSF52540">
    <property type="entry name" value="P-loop containing nucleoside triphosphate hydrolases"/>
    <property type="match status" value="1"/>
</dbReference>
<dbReference type="InterPro" id="IPR017871">
    <property type="entry name" value="ABC_transporter-like_CS"/>
</dbReference>
<evidence type="ECO:0000256" key="1">
    <source>
        <dbReference type="ARBA" id="ARBA00004413"/>
    </source>
</evidence>
<dbReference type="Proteomes" id="UP000182740">
    <property type="component" value="Unassembled WGS sequence"/>
</dbReference>
<comment type="subcellular location">
    <subcellularLocation>
        <location evidence="1">Cell membrane</location>
        <topology evidence="1">Peripheral membrane protein</topology>
        <orientation evidence="1">Cytoplasmic side</orientation>
    </subcellularLocation>
</comment>
<name>A0A1K1RUF1_9PSEU</name>